<accession>A0A6C0GL48</accession>
<dbReference type="EMBL" id="CP048222">
    <property type="protein sequence ID" value="QHT68370.1"/>
    <property type="molecule type" value="Genomic_DNA"/>
</dbReference>
<evidence type="ECO:0000259" key="2">
    <source>
        <dbReference type="Pfam" id="PF05226"/>
    </source>
</evidence>
<gene>
    <name evidence="3" type="ORF">GXP67_17845</name>
</gene>
<evidence type="ECO:0000313" key="4">
    <source>
        <dbReference type="Proteomes" id="UP000480178"/>
    </source>
</evidence>
<keyword evidence="4" id="KW-1185">Reference proteome</keyword>
<reference evidence="3 4" key="1">
    <citation type="submission" date="2020-01" db="EMBL/GenBank/DDBJ databases">
        <authorList>
            <person name="Kim M.K."/>
        </authorList>
    </citation>
    <scope>NUCLEOTIDE SEQUENCE [LARGE SCALE GENOMIC DNA]</scope>
    <source>
        <strain evidence="3 4">172606-1</strain>
    </source>
</reference>
<feature type="transmembrane region" description="Helical" evidence="1">
    <location>
        <begin position="357"/>
        <end position="388"/>
    </location>
</feature>
<dbReference type="AlphaFoldDB" id="A0A6C0GL48"/>
<sequence>MKKNVLLITACLAHSLLLLAFTYIELKSPYTTGEELTMLQLTSGLKRKVFLRKEKPSPDRFLFISVSWDKKLVEKKDEYDTPVGQQPITDRSKIADFLQILNQKPDNHKFITLDIFFEDSTTGQPQDDIRLAAELARTKNLLIPYHMGDSSQPNYPIFKAPLGLADYEPTVEGLLIKFSIVNSQGHKTMPLLMYENVSGKEFKPGMIVDELGGKPVLSSFILDHRIFQEDVMAPNAPLYHKLYLNELLKLDPEYIHDFTKDKIIIIGDLDNRVDMHKTIYGDMLGPVILLNAFLALENGDNQITWYFLLFLLCSYMLISYVCFKQVDILEGWLFRWLPKWLAIPGYVKEMMESFASYLLYFGLLSIMSYMLFNFHLTIFLISIYMQVLEWIIKNIRRRVEQSETVIKSAQ</sequence>
<proteinExistence type="predicted"/>
<keyword evidence="1" id="KW-1133">Transmembrane helix</keyword>
<organism evidence="3 4">
    <name type="scientific">Rhodocytophaga rosea</name>
    <dbReference type="NCBI Taxonomy" id="2704465"/>
    <lineage>
        <taxon>Bacteria</taxon>
        <taxon>Pseudomonadati</taxon>
        <taxon>Bacteroidota</taxon>
        <taxon>Cytophagia</taxon>
        <taxon>Cytophagales</taxon>
        <taxon>Rhodocytophagaceae</taxon>
        <taxon>Rhodocytophaga</taxon>
    </lineage>
</organism>
<evidence type="ECO:0000313" key="3">
    <source>
        <dbReference type="EMBL" id="QHT68370.1"/>
    </source>
</evidence>
<evidence type="ECO:0000256" key="1">
    <source>
        <dbReference type="SAM" id="Phobius"/>
    </source>
</evidence>
<dbReference type="Proteomes" id="UP000480178">
    <property type="component" value="Chromosome"/>
</dbReference>
<feature type="domain" description="CHASE2" evidence="2">
    <location>
        <begin position="59"/>
        <end position="297"/>
    </location>
</feature>
<dbReference type="InterPro" id="IPR007890">
    <property type="entry name" value="CHASE2"/>
</dbReference>
<protein>
    <submittedName>
        <fullName evidence="3">CHASE2 domain-containing protein</fullName>
    </submittedName>
</protein>
<feature type="transmembrane region" description="Helical" evidence="1">
    <location>
        <begin position="303"/>
        <end position="323"/>
    </location>
</feature>
<dbReference type="KEGG" id="rhoz:GXP67_17845"/>
<dbReference type="RefSeq" id="WP_162444384.1">
    <property type="nucleotide sequence ID" value="NZ_CP048222.1"/>
</dbReference>
<dbReference type="Pfam" id="PF05226">
    <property type="entry name" value="CHASE2"/>
    <property type="match status" value="1"/>
</dbReference>
<feature type="transmembrane region" description="Helical" evidence="1">
    <location>
        <begin position="279"/>
        <end position="296"/>
    </location>
</feature>
<name>A0A6C0GL48_9BACT</name>
<keyword evidence="1" id="KW-0812">Transmembrane</keyword>
<keyword evidence="1" id="KW-0472">Membrane</keyword>